<protein>
    <submittedName>
        <fullName evidence="1">Uncharacterized protein</fullName>
    </submittedName>
</protein>
<proteinExistence type="predicted"/>
<dbReference type="EMBL" id="OOIL02006555">
    <property type="protein sequence ID" value="VFQ97899.1"/>
    <property type="molecule type" value="Genomic_DNA"/>
</dbReference>
<evidence type="ECO:0000313" key="1">
    <source>
        <dbReference type="EMBL" id="VFQ97899.1"/>
    </source>
</evidence>
<dbReference type="AlphaFoldDB" id="A0A484NAH6"/>
<dbReference type="Proteomes" id="UP000595140">
    <property type="component" value="Unassembled WGS sequence"/>
</dbReference>
<sequence>MWENLLLLVSKQVICFKETCKLYFIPSYGSATWLFICSVVDSAGFSLAQIMLPRISILEMGLEWLCYKVLMSLQKL</sequence>
<organism evidence="1 2">
    <name type="scientific">Cuscuta campestris</name>
    <dbReference type="NCBI Taxonomy" id="132261"/>
    <lineage>
        <taxon>Eukaryota</taxon>
        <taxon>Viridiplantae</taxon>
        <taxon>Streptophyta</taxon>
        <taxon>Embryophyta</taxon>
        <taxon>Tracheophyta</taxon>
        <taxon>Spermatophyta</taxon>
        <taxon>Magnoliopsida</taxon>
        <taxon>eudicotyledons</taxon>
        <taxon>Gunneridae</taxon>
        <taxon>Pentapetalae</taxon>
        <taxon>asterids</taxon>
        <taxon>lamiids</taxon>
        <taxon>Solanales</taxon>
        <taxon>Convolvulaceae</taxon>
        <taxon>Cuscuteae</taxon>
        <taxon>Cuscuta</taxon>
        <taxon>Cuscuta subgen. Grammica</taxon>
        <taxon>Cuscuta sect. Cleistogrammica</taxon>
    </lineage>
</organism>
<reference evidence="1 2" key="1">
    <citation type="submission" date="2018-04" db="EMBL/GenBank/DDBJ databases">
        <authorList>
            <person name="Vogel A."/>
        </authorList>
    </citation>
    <scope>NUCLEOTIDE SEQUENCE [LARGE SCALE GENOMIC DNA]</scope>
</reference>
<name>A0A484NAH6_9ASTE</name>
<keyword evidence="2" id="KW-1185">Reference proteome</keyword>
<accession>A0A484NAH6</accession>
<evidence type="ECO:0000313" key="2">
    <source>
        <dbReference type="Proteomes" id="UP000595140"/>
    </source>
</evidence>
<gene>
    <name evidence="1" type="ORF">CCAM_LOCUS39675</name>
</gene>